<organism evidence="1 2">
    <name type="scientific">Heterorhabditis bacteriophora</name>
    <name type="common">Entomopathogenic nematode worm</name>
    <dbReference type="NCBI Taxonomy" id="37862"/>
    <lineage>
        <taxon>Eukaryota</taxon>
        <taxon>Metazoa</taxon>
        <taxon>Ecdysozoa</taxon>
        <taxon>Nematoda</taxon>
        <taxon>Chromadorea</taxon>
        <taxon>Rhabditida</taxon>
        <taxon>Rhabditina</taxon>
        <taxon>Rhabditomorpha</taxon>
        <taxon>Strongyloidea</taxon>
        <taxon>Heterorhabditidae</taxon>
        <taxon>Heterorhabditis</taxon>
    </lineage>
</organism>
<keyword evidence="1" id="KW-1185">Reference proteome</keyword>
<proteinExistence type="predicted"/>
<accession>A0A1I7WLC7</accession>
<evidence type="ECO:0000313" key="1">
    <source>
        <dbReference type="Proteomes" id="UP000095283"/>
    </source>
</evidence>
<dbReference type="AlphaFoldDB" id="A0A1I7WLC7"/>
<sequence length="30" mass="3373">MSLSVNHCLGRFQTDDADFVLGRAIEAMFQ</sequence>
<evidence type="ECO:0000313" key="2">
    <source>
        <dbReference type="WBParaSite" id="Hba_05943"/>
    </source>
</evidence>
<name>A0A1I7WLC7_HETBA</name>
<dbReference type="Proteomes" id="UP000095283">
    <property type="component" value="Unplaced"/>
</dbReference>
<protein>
    <submittedName>
        <fullName evidence="2">TetR family transcriptional regulator</fullName>
    </submittedName>
</protein>
<dbReference type="WBParaSite" id="Hba_05943">
    <property type="protein sequence ID" value="Hba_05943"/>
    <property type="gene ID" value="Hba_05943"/>
</dbReference>
<reference evidence="2" key="1">
    <citation type="submission" date="2016-11" db="UniProtKB">
        <authorList>
            <consortium name="WormBaseParasite"/>
        </authorList>
    </citation>
    <scope>IDENTIFICATION</scope>
</reference>